<dbReference type="VEuPathDB" id="FungiDB:MAPG_08804"/>
<feature type="domain" description="MOSC" evidence="1">
    <location>
        <begin position="52"/>
        <end position="133"/>
    </location>
</feature>
<dbReference type="EMBL" id="GL876973">
    <property type="protein sequence ID" value="KLU89835.1"/>
    <property type="molecule type" value="Genomic_DNA"/>
</dbReference>
<organism evidence="2">
    <name type="scientific">Magnaporthiopsis poae (strain ATCC 64411 / 73-15)</name>
    <name type="common">Kentucky bluegrass fungus</name>
    <name type="synonym">Magnaporthe poae</name>
    <dbReference type="NCBI Taxonomy" id="644358"/>
    <lineage>
        <taxon>Eukaryota</taxon>
        <taxon>Fungi</taxon>
        <taxon>Dikarya</taxon>
        <taxon>Ascomycota</taxon>
        <taxon>Pezizomycotina</taxon>
        <taxon>Sordariomycetes</taxon>
        <taxon>Sordariomycetidae</taxon>
        <taxon>Magnaporthales</taxon>
        <taxon>Magnaporthaceae</taxon>
        <taxon>Magnaporthiopsis</taxon>
    </lineage>
</organism>
<dbReference type="AlphaFoldDB" id="A0A0H2U0C6"/>
<dbReference type="PANTHER" id="PTHR30212:SF2">
    <property type="entry name" value="PROTEIN YIIM"/>
    <property type="match status" value="1"/>
</dbReference>
<reference evidence="2" key="1">
    <citation type="submission" date="2010-05" db="EMBL/GenBank/DDBJ databases">
        <title>The Genome Sequence of Magnaporthe poae strain ATCC 64411.</title>
        <authorList>
            <consortium name="The Broad Institute Genome Sequencing Platform"/>
            <consortium name="Broad Institute Genome Sequencing Center for Infectious Disease"/>
            <person name="Ma L.-J."/>
            <person name="Dead R."/>
            <person name="Young S."/>
            <person name="Zeng Q."/>
            <person name="Koehrsen M."/>
            <person name="Alvarado L."/>
            <person name="Berlin A."/>
            <person name="Chapman S.B."/>
            <person name="Chen Z."/>
            <person name="Freedman E."/>
            <person name="Gellesch M."/>
            <person name="Goldberg J."/>
            <person name="Griggs A."/>
            <person name="Gujja S."/>
            <person name="Heilman E.R."/>
            <person name="Heiman D."/>
            <person name="Hepburn T."/>
            <person name="Howarth C."/>
            <person name="Jen D."/>
            <person name="Larson L."/>
            <person name="Mehta T."/>
            <person name="Neiman D."/>
            <person name="Pearson M."/>
            <person name="Roberts A."/>
            <person name="Saif S."/>
            <person name="Shea T."/>
            <person name="Shenoy N."/>
            <person name="Sisk P."/>
            <person name="Stolte C."/>
            <person name="Sykes S."/>
            <person name="Walk T."/>
            <person name="White J."/>
            <person name="Yandava C."/>
            <person name="Haas B."/>
            <person name="Nusbaum C."/>
            <person name="Birren B."/>
        </authorList>
    </citation>
    <scope>NUCLEOTIDE SEQUENCE</scope>
    <source>
        <strain evidence="2">ATCC 64411</strain>
    </source>
</reference>
<dbReference type="InterPro" id="IPR011037">
    <property type="entry name" value="Pyrv_Knase-like_insert_dom_sf"/>
</dbReference>
<dbReference type="InterPro" id="IPR005302">
    <property type="entry name" value="MoCF_Sase_C"/>
</dbReference>
<dbReference type="PROSITE" id="PS51340">
    <property type="entry name" value="MOSC"/>
    <property type="match status" value="1"/>
</dbReference>
<reference evidence="2" key="2">
    <citation type="submission" date="2011-03" db="EMBL/GenBank/DDBJ databases">
        <title>Annotation of Magnaporthe poae ATCC 64411.</title>
        <authorList>
            <person name="Ma L.-J."/>
            <person name="Dead R."/>
            <person name="Young S.K."/>
            <person name="Zeng Q."/>
            <person name="Gargeya S."/>
            <person name="Fitzgerald M."/>
            <person name="Haas B."/>
            <person name="Abouelleil A."/>
            <person name="Alvarado L."/>
            <person name="Arachchi H.M."/>
            <person name="Berlin A."/>
            <person name="Brown A."/>
            <person name="Chapman S.B."/>
            <person name="Chen Z."/>
            <person name="Dunbar C."/>
            <person name="Freedman E."/>
            <person name="Gearin G."/>
            <person name="Gellesch M."/>
            <person name="Goldberg J."/>
            <person name="Griggs A."/>
            <person name="Gujja S."/>
            <person name="Heiman D."/>
            <person name="Howarth C."/>
            <person name="Larson L."/>
            <person name="Lui A."/>
            <person name="MacDonald P.J.P."/>
            <person name="Mehta T."/>
            <person name="Montmayeur A."/>
            <person name="Murphy C."/>
            <person name="Neiman D."/>
            <person name="Pearson M."/>
            <person name="Priest M."/>
            <person name="Roberts A."/>
            <person name="Saif S."/>
            <person name="Shea T."/>
            <person name="Shenoy N."/>
            <person name="Sisk P."/>
            <person name="Stolte C."/>
            <person name="Sykes S."/>
            <person name="Yandava C."/>
            <person name="Wortman J."/>
            <person name="Nusbaum C."/>
            <person name="Birren B."/>
        </authorList>
    </citation>
    <scope>NUCLEOTIDE SEQUENCE</scope>
    <source>
        <strain evidence="2">ATCC 64411</strain>
    </source>
</reference>
<feature type="non-terminal residue" evidence="2">
    <location>
        <position position="133"/>
    </location>
</feature>
<evidence type="ECO:0000313" key="2">
    <source>
        <dbReference type="EMBL" id="KLU89835.1"/>
    </source>
</evidence>
<gene>
    <name evidence="2" type="ORF">MAPG_08804</name>
</gene>
<dbReference type="GO" id="GO:0030170">
    <property type="term" value="F:pyridoxal phosphate binding"/>
    <property type="evidence" value="ECO:0007669"/>
    <property type="project" value="InterPro"/>
</dbReference>
<dbReference type="GO" id="GO:0003824">
    <property type="term" value="F:catalytic activity"/>
    <property type="evidence" value="ECO:0007669"/>
    <property type="project" value="InterPro"/>
</dbReference>
<dbReference type="GO" id="GO:0030151">
    <property type="term" value="F:molybdenum ion binding"/>
    <property type="evidence" value="ECO:0007669"/>
    <property type="project" value="InterPro"/>
</dbReference>
<sequence>MGVASTTNLPKETVTALEPAPTPAPGVVLQIRVGKVKAAALGGEIASAIFKQEQDGPVFCTKTGFAGDEHAYSAHGGTERAVHQYNPEHYPAWRAEKCPAPDLYEPGAYGENLITTGLSEDNVCIGDVFRIGG</sequence>
<evidence type="ECO:0000259" key="1">
    <source>
        <dbReference type="PROSITE" id="PS51340"/>
    </source>
</evidence>
<dbReference type="Gene3D" id="2.40.33.20">
    <property type="entry name" value="PK beta-barrel domain-like"/>
    <property type="match status" value="1"/>
</dbReference>
<dbReference type="SUPFAM" id="SSF50800">
    <property type="entry name" value="PK beta-barrel domain-like"/>
    <property type="match status" value="1"/>
</dbReference>
<dbReference type="Pfam" id="PF03473">
    <property type="entry name" value="MOSC"/>
    <property type="match status" value="1"/>
</dbReference>
<name>A0A0H2U0C6_MAGP6</name>
<accession>A0A0H2U0C6</accession>
<dbReference type="OrthoDB" id="5390at2759"/>
<dbReference type="PANTHER" id="PTHR30212">
    <property type="entry name" value="PROTEIN YIIM"/>
    <property type="match status" value="1"/>
</dbReference>
<proteinExistence type="predicted"/>
<dbReference type="InterPro" id="IPR052353">
    <property type="entry name" value="Benzoxazolinone_Detox_Enz"/>
</dbReference>
<protein>
    <recommendedName>
        <fullName evidence="1">MOSC domain-containing protein</fullName>
    </recommendedName>
</protein>